<feature type="transmembrane region" description="Helical" evidence="1">
    <location>
        <begin position="165"/>
        <end position="183"/>
    </location>
</feature>
<keyword evidence="1" id="KW-0812">Transmembrane</keyword>
<accession>L1I609</accession>
<dbReference type="PaxDb" id="55529-EKX31686"/>
<evidence type="ECO:0000313" key="2">
    <source>
        <dbReference type="EMBL" id="EKX31686.1"/>
    </source>
</evidence>
<feature type="transmembrane region" description="Helical" evidence="1">
    <location>
        <begin position="256"/>
        <end position="276"/>
    </location>
</feature>
<sequence>MDIESPPEDNSDAPQDPMRSLDAELREHFKLLYMLEPGDHLNSKLGLQDLYRTSLLTAVFCREPLTALYTHSAFQMISVIAGSYLVIRAYLRSSQYRDDQHRMVKVDTVLIQTPYQRNPTWIDFSLASCAWEENLHLVLELVQGFAIILSSLFAHFCITRAPRKIFALAGLIVGLGNLVLFIGSDGSSAYVVAYECLTTFFVVSETLFELQMTSNPMMQSIFVFPCPILFMETFVLELIAASLSIRMIADGVNKSIKVEVLVAFVLFSLALLLKVAQKAKASQAMKEDAVKFDSAWRAMMETSASQSFLEDTDRILKDFFALYPTKSLPNCKHTFMMPESLVKEPSAGKVSQATSRSSRVLPMDSMISLPISTFTDSTPSFPVLNLDQLYARSVVVLPMFLRKVVAVGRDWRGHCCYQLPGTSEKQYMLYKDLESSPEVLRSVYLSSIKNVQRSVKKTLTFLHGDVSQLTDIVRQSILFDNLQDLNGALQQLIDDGEIEVVFIRNRLSGGGGQRDITINICFTHDLAVRTNLLGHVCELRLGLKEIHSNISPADHELFLERKLVLQTRRIERGRGNSSLVMMRQGRKLLLAFSSFLRMKMRNESSGADAVAPGQLLMTVKGMMPGGLLDFMIHSAEAGVEEAETASVMFSSRPVTNVIRKRLFQMILVVLGVAMIASWMLNDSIPIRMLWRDRQYDVFHARITVLQVRSPDAETASLGRVSFFKDCQRFTPTLVASNGTRFFFTFSSQVVVNGWEFYTDSAESSFDHDPMSLEMHVSDQIVKLDPTDLTESQWRLITKFDCALSAKTELCRSSVANVTATRGQRYYFDLRDSWQTVGEIINMGLRLLATFGTAALASMGFIFLGKTTLASSFHGAGVIDIVIAAFTPLDALGFLQSILWGLLELVYGLIVQFREEHTISFMPVYCLCGSAMNLLMTNLRQARFSLTPNTLRLDLTFPFYAWALFYLWRQYLLFKSFSKIRADLAQYQQLWQQLERDAAALAELGDSLAKIDLQPPAAQCLSRASAAATLPSTPIGLESSNKSREERTSLMRRISGRAGMMSRAQAIPRQLRVGSLEQLYAQALVILPAFFDKIKELGSRCDCLFLLEEEAEGGPRYVSWAETEEDPLLKSLIRRPALKAATRSIAKVLRSYKGDASRLTDIVRYALVFEDLGKLRRAVEVAREDPEILIARMKNRFDPSYNSMKTGGYRDICLNIRISNDYTRRNLVDSHICELQLVLKSFMELRTDKGHKNYRVFRDQRCE</sequence>
<reference evidence="4" key="2">
    <citation type="submission" date="2012-11" db="EMBL/GenBank/DDBJ databases">
        <authorList>
            <person name="Kuo A."/>
            <person name="Curtis B.A."/>
            <person name="Tanifuji G."/>
            <person name="Burki F."/>
            <person name="Gruber A."/>
            <person name="Irimia M."/>
            <person name="Maruyama S."/>
            <person name="Arias M.C."/>
            <person name="Ball S.G."/>
            <person name="Gile G.H."/>
            <person name="Hirakawa Y."/>
            <person name="Hopkins J.F."/>
            <person name="Rensing S.A."/>
            <person name="Schmutz J."/>
            <person name="Symeonidi A."/>
            <person name="Elias M."/>
            <person name="Eveleigh R.J."/>
            <person name="Herman E.K."/>
            <person name="Klute M.J."/>
            <person name="Nakayama T."/>
            <person name="Obornik M."/>
            <person name="Reyes-Prieto A."/>
            <person name="Armbrust E.V."/>
            <person name="Aves S.J."/>
            <person name="Beiko R.G."/>
            <person name="Coutinho P."/>
            <person name="Dacks J.B."/>
            <person name="Durnford D.G."/>
            <person name="Fast N.M."/>
            <person name="Green B.R."/>
            <person name="Grisdale C."/>
            <person name="Hempe F."/>
            <person name="Henrissat B."/>
            <person name="Hoppner M.P."/>
            <person name="Ishida K.-I."/>
            <person name="Kim E."/>
            <person name="Koreny L."/>
            <person name="Kroth P.G."/>
            <person name="Liu Y."/>
            <person name="Malik S.-B."/>
            <person name="Maier U.G."/>
            <person name="McRose D."/>
            <person name="Mock T."/>
            <person name="Neilson J.A."/>
            <person name="Onodera N.T."/>
            <person name="Poole A.M."/>
            <person name="Pritham E.J."/>
            <person name="Richards T.A."/>
            <person name="Rocap G."/>
            <person name="Roy S.W."/>
            <person name="Sarai C."/>
            <person name="Schaack S."/>
            <person name="Shirato S."/>
            <person name="Slamovits C.H."/>
            <person name="Spencer D.F."/>
            <person name="Suzuki S."/>
            <person name="Worden A.Z."/>
            <person name="Zauner S."/>
            <person name="Barry K."/>
            <person name="Bell C."/>
            <person name="Bharti A.K."/>
            <person name="Crow J.A."/>
            <person name="Grimwood J."/>
            <person name="Kramer R."/>
            <person name="Lindquist E."/>
            <person name="Lucas S."/>
            <person name="Salamov A."/>
            <person name="McFadden G.I."/>
            <person name="Lane C.E."/>
            <person name="Keeling P.J."/>
            <person name="Gray M.W."/>
            <person name="Grigoriev I.V."/>
            <person name="Archibald J.M."/>
        </authorList>
    </citation>
    <scope>NUCLEOTIDE SEQUENCE</scope>
    <source>
        <strain evidence="4">CCMP2712</strain>
    </source>
</reference>
<feature type="transmembrane region" description="Helical" evidence="1">
    <location>
        <begin position="950"/>
        <end position="967"/>
    </location>
</feature>
<dbReference type="eggNOG" id="ENOG502SUH0">
    <property type="taxonomic scope" value="Eukaryota"/>
</dbReference>
<proteinExistence type="predicted"/>
<organism evidence="2">
    <name type="scientific">Guillardia theta (strain CCMP2712)</name>
    <name type="common">Cryptophyte</name>
    <dbReference type="NCBI Taxonomy" id="905079"/>
    <lineage>
        <taxon>Eukaryota</taxon>
        <taxon>Cryptophyceae</taxon>
        <taxon>Pyrenomonadales</taxon>
        <taxon>Geminigeraceae</taxon>
        <taxon>Guillardia</taxon>
    </lineage>
</organism>
<feature type="transmembrane region" description="Helical" evidence="1">
    <location>
        <begin position="220"/>
        <end position="244"/>
    </location>
</feature>
<dbReference type="AlphaFoldDB" id="L1I609"/>
<evidence type="ECO:0000313" key="4">
    <source>
        <dbReference type="Proteomes" id="UP000011087"/>
    </source>
</evidence>
<feature type="transmembrane region" description="Helical" evidence="1">
    <location>
        <begin position="72"/>
        <end position="91"/>
    </location>
</feature>
<reference evidence="2 4" key="1">
    <citation type="journal article" date="2012" name="Nature">
        <title>Algal genomes reveal evolutionary mosaicism and the fate of nucleomorphs.</title>
        <authorList>
            <consortium name="DOE Joint Genome Institute"/>
            <person name="Curtis B.A."/>
            <person name="Tanifuji G."/>
            <person name="Burki F."/>
            <person name="Gruber A."/>
            <person name="Irimia M."/>
            <person name="Maruyama S."/>
            <person name="Arias M.C."/>
            <person name="Ball S.G."/>
            <person name="Gile G.H."/>
            <person name="Hirakawa Y."/>
            <person name="Hopkins J.F."/>
            <person name="Kuo A."/>
            <person name="Rensing S.A."/>
            <person name="Schmutz J."/>
            <person name="Symeonidi A."/>
            <person name="Elias M."/>
            <person name="Eveleigh R.J."/>
            <person name="Herman E.K."/>
            <person name="Klute M.J."/>
            <person name="Nakayama T."/>
            <person name="Obornik M."/>
            <person name="Reyes-Prieto A."/>
            <person name="Armbrust E.V."/>
            <person name="Aves S.J."/>
            <person name="Beiko R.G."/>
            <person name="Coutinho P."/>
            <person name="Dacks J.B."/>
            <person name="Durnford D.G."/>
            <person name="Fast N.M."/>
            <person name="Green B.R."/>
            <person name="Grisdale C.J."/>
            <person name="Hempel F."/>
            <person name="Henrissat B."/>
            <person name="Hoppner M.P."/>
            <person name="Ishida K."/>
            <person name="Kim E."/>
            <person name="Koreny L."/>
            <person name="Kroth P.G."/>
            <person name="Liu Y."/>
            <person name="Malik S.B."/>
            <person name="Maier U.G."/>
            <person name="McRose D."/>
            <person name="Mock T."/>
            <person name="Neilson J.A."/>
            <person name="Onodera N.T."/>
            <person name="Poole A.M."/>
            <person name="Pritham E.J."/>
            <person name="Richards T.A."/>
            <person name="Rocap G."/>
            <person name="Roy S.W."/>
            <person name="Sarai C."/>
            <person name="Schaack S."/>
            <person name="Shirato S."/>
            <person name="Slamovits C.H."/>
            <person name="Spencer D.F."/>
            <person name="Suzuki S."/>
            <person name="Worden A.Z."/>
            <person name="Zauner S."/>
            <person name="Barry K."/>
            <person name="Bell C."/>
            <person name="Bharti A.K."/>
            <person name="Crow J.A."/>
            <person name="Grimwood J."/>
            <person name="Kramer R."/>
            <person name="Lindquist E."/>
            <person name="Lucas S."/>
            <person name="Salamov A."/>
            <person name="McFadden G.I."/>
            <person name="Lane C.E."/>
            <person name="Keeling P.J."/>
            <person name="Gray M.W."/>
            <person name="Grigoriev I.V."/>
            <person name="Archibald J.M."/>
        </authorList>
    </citation>
    <scope>NUCLEOTIDE SEQUENCE</scope>
    <source>
        <strain evidence="2 4">CCMP2712</strain>
    </source>
</reference>
<dbReference type="EMBL" id="JH993248">
    <property type="protein sequence ID" value="EKX31686.1"/>
    <property type="molecule type" value="Genomic_DNA"/>
</dbReference>
<feature type="transmembrane region" description="Helical" evidence="1">
    <location>
        <begin position="875"/>
        <end position="898"/>
    </location>
</feature>
<dbReference type="Proteomes" id="UP000011087">
    <property type="component" value="Unassembled WGS sequence"/>
</dbReference>
<evidence type="ECO:0000313" key="3">
    <source>
        <dbReference type="EnsemblProtists" id="EKX31686"/>
    </source>
</evidence>
<feature type="transmembrane region" description="Helical" evidence="1">
    <location>
        <begin position="189"/>
        <end position="208"/>
    </location>
</feature>
<evidence type="ECO:0000256" key="1">
    <source>
        <dbReference type="SAM" id="Phobius"/>
    </source>
</evidence>
<dbReference type="HOGENOM" id="CLU_005527_0_0_1"/>
<feature type="transmembrane region" description="Helical" evidence="1">
    <location>
        <begin position="918"/>
        <end position="938"/>
    </location>
</feature>
<keyword evidence="1" id="KW-1133">Transmembrane helix</keyword>
<protein>
    <submittedName>
        <fullName evidence="2 3">Uncharacterized protein</fullName>
    </submittedName>
</protein>
<keyword evidence="1" id="KW-0472">Membrane</keyword>
<dbReference type="KEGG" id="gtt:GUITHDRAFT_122126"/>
<dbReference type="GeneID" id="17288410"/>
<gene>
    <name evidence="2" type="ORF">GUITHDRAFT_122126</name>
</gene>
<dbReference type="EnsemblProtists" id="EKX31686">
    <property type="protein sequence ID" value="EKX31686"/>
    <property type="gene ID" value="GUITHDRAFT_122126"/>
</dbReference>
<reference evidence="3" key="3">
    <citation type="submission" date="2016-03" db="UniProtKB">
        <authorList>
            <consortium name="EnsemblProtists"/>
        </authorList>
    </citation>
    <scope>IDENTIFICATION</scope>
</reference>
<keyword evidence="4" id="KW-1185">Reference proteome</keyword>
<name>L1I609_GUITC</name>
<feature type="transmembrane region" description="Helical" evidence="1">
    <location>
        <begin position="842"/>
        <end position="863"/>
    </location>
</feature>
<feature type="transmembrane region" description="Helical" evidence="1">
    <location>
        <begin position="662"/>
        <end position="680"/>
    </location>
</feature>
<dbReference type="RefSeq" id="XP_005818666.1">
    <property type="nucleotide sequence ID" value="XM_005818609.1"/>
</dbReference>